<dbReference type="InterPro" id="IPR051440">
    <property type="entry name" value="Goosecoid-like_HB"/>
</dbReference>
<dbReference type="Pfam" id="PF00046">
    <property type="entry name" value="Homeodomain"/>
    <property type="match status" value="1"/>
</dbReference>
<reference evidence="10" key="1">
    <citation type="submission" date="2021-10" db="EMBL/GenBank/DDBJ databases">
        <title>Tropical sea cucumber genome reveals ecological adaptation and Cuvierian tubules defense mechanism.</title>
        <authorList>
            <person name="Chen T."/>
        </authorList>
    </citation>
    <scope>NUCLEOTIDE SEQUENCE</scope>
    <source>
        <strain evidence="10">Nanhai2018</strain>
        <tissue evidence="10">Muscle</tissue>
    </source>
</reference>
<dbReference type="SMART" id="SM00389">
    <property type="entry name" value="HOX"/>
    <property type="match status" value="1"/>
</dbReference>
<comment type="subcellular location">
    <subcellularLocation>
        <location evidence="1 6 7">Nucleus</location>
    </subcellularLocation>
</comment>
<name>A0A9Q1HGZ1_HOLLE</name>
<feature type="DNA-binding region" description="Homeobox" evidence="6">
    <location>
        <begin position="77"/>
        <end position="136"/>
    </location>
</feature>
<dbReference type="Gene3D" id="1.10.10.60">
    <property type="entry name" value="Homeodomain-like"/>
    <property type="match status" value="1"/>
</dbReference>
<feature type="compositionally biased region" description="Low complexity" evidence="8">
    <location>
        <begin position="145"/>
        <end position="156"/>
    </location>
</feature>
<proteinExistence type="inferred from homology"/>
<comment type="similarity">
    <text evidence="2">Belongs to the paired homeobox family. Bicoid subfamily.</text>
</comment>
<dbReference type="Proteomes" id="UP001152320">
    <property type="component" value="Chromosome 3"/>
</dbReference>
<feature type="region of interest" description="Disordered" evidence="8">
    <location>
        <begin position="202"/>
        <end position="231"/>
    </location>
</feature>
<evidence type="ECO:0000256" key="8">
    <source>
        <dbReference type="SAM" id="MobiDB-lite"/>
    </source>
</evidence>
<keyword evidence="4 6" id="KW-0371">Homeobox</keyword>
<evidence type="ECO:0000313" key="10">
    <source>
        <dbReference type="EMBL" id="KAJ8044578.1"/>
    </source>
</evidence>
<organism evidence="10 11">
    <name type="scientific">Holothuria leucospilota</name>
    <name type="common">Black long sea cucumber</name>
    <name type="synonym">Mertensiothuria leucospilota</name>
    <dbReference type="NCBI Taxonomy" id="206669"/>
    <lineage>
        <taxon>Eukaryota</taxon>
        <taxon>Metazoa</taxon>
        <taxon>Echinodermata</taxon>
        <taxon>Eleutherozoa</taxon>
        <taxon>Echinozoa</taxon>
        <taxon>Holothuroidea</taxon>
        <taxon>Aspidochirotacea</taxon>
        <taxon>Aspidochirotida</taxon>
        <taxon>Holothuriidae</taxon>
        <taxon>Holothuria</taxon>
    </lineage>
</organism>
<dbReference type="InterPro" id="IPR017970">
    <property type="entry name" value="Homeobox_CS"/>
</dbReference>
<dbReference type="OrthoDB" id="6159439at2759"/>
<evidence type="ECO:0000256" key="1">
    <source>
        <dbReference type="ARBA" id="ARBA00004123"/>
    </source>
</evidence>
<keyword evidence="5 6" id="KW-0539">Nucleus</keyword>
<evidence type="ECO:0000256" key="6">
    <source>
        <dbReference type="PROSITE-ProRule" id="PRU00108"/>
    </source>
</evidence>
<accession>A0A9Q1HGZ1</accession>
<dbReference type="AlphaFoldDB" id="A0A9Q1HGZ1"/>
<dbReference type="GO" id="GO:0000978">
    <property type="term" value="F:RNA polymerase II cis-regulatory region sequence-specific DNA binding"/>
    <property type="evidence" value="ECO:0007669"/>
    <property type="project" value="TreeGrafter"/>
</dbReference>
<keyword evidence="3 6" id="KW-0238">DNA-binding</keyword>
<dbReference type="PANTHER" id="PTHR46643:SF1">
    <property type="entry name" value="HOMEOBOX PROTEIN GOOSECOID-2"/>
    <property type="match status" value="1"/>
</dbReference>
<feature type="domain" description="Homeobox" evidence="9">
    <location>
        <begin position="75"/>
        <end position="135"/>
    </location>
</feature>
<evidence type="ECO:0000256" key="5">
    <source>
        <dbReference type="ARBA" id="ARBA00023242"/>
    </source>
</evidence>
<comment type="caution">
    <text evidence="10">The sequence shown here is derived from an EMBL/GenBank/DDBJ whole genome shotgun (WGS) entry which is preliminary data.</text>
</comment>
<dbReference type="InterPro" id="IPR009057">
    <property type="entry name" value="Homeodomain-like_sf"/>
</dbReference>
<dbReference type="PANTHER" id="PTHR46643">
    <property type="entry name" value="HOMEOBOX PROTEIN GOOSECOID-RELATED"/>
    <property type="match status" value="1"/>
</dbReference>
<keyword evidence="11" id="KW-1185">Reference proteome</keyword>
<dbReference type="CDD" id="cd00086">
    <property type="entry name" value="homeodomain"/>
    <property type="match status" value="1"/>
</dbReference>
<feature type="compositionally biased region" description="Basic and acidic residues" evidence="8">
    <location>
        <begin position="157"/>
        <end position="174"/>
    </location>
</feature>
<evidence type="ECO:0000256" key="4">
    <source>
        <dbReference type="ARBA" id="ARBA00023155"/>
    </source>
</evidence>
<dbReference type="FunFam" id="1.10.10.60:FF:000223">
    <property type="entry name" value="Goosecoid homeobox 2"/>
    <property type="match status" value="1"/>
</dbReference>
<evidence type="ECO:0000256" key="3">
    <source>
        <dbReference type="ARBA" id="ARBA00023125"/>
    </source>
</evidence>
<dbReference type="PROSITE" id="PS00027">
    <property type="entry name" value="HOMEOBOX_1"/>
    <property type="match status" value="1"/>
</dbReference>
<dbReference type="EMBL" id="JAIZAY010000003">
    <property type="protein sequence ID" value="KAJ8044578.1"/>
    <property type="molecule type" value="Genomic_DNA"/>
</dbReference>
<dbReference type="SUPFAM" id="SSF46689">
    <property type="entry name" value="Homeodomain-like"/>
    <property type="match status" value="1"/>
</dbReference>
<dbReference type="GO" id="GO:0005634">
    <property type="term" value="C:nucleus"/>
    <property type="evidence" value="ECO:0007669"/>
    <property type="project" value="UniProtKB-SubCell"/>
</dbReference>
<dbReference type="PROSITE" id="PS50071">
    <property type="entry name" value="HOMEOBOX_2"/>
    <property type="match status" value="1"/>
</dbReference>
<evidence type="ECO:0000256" key="7">
    <source>
        <dbReference type="RuleBase" id="RU000682"/>
    </source>
</evidence>
<feature type="region of interest" description="Disordered" evidence="8">
    <location>
        <begin position="134"/>
        <end position="174"/>
    </location>
</feature>
<protein>
    <submittedName>
        <fullName evidence="10">Homeobox protein goosecoid</fullName>
    </submittedName>
</protein>
<sequence>MPAASSFSIDNILAGRVSMSSTSPLSTNRHHPYLSPFSHPHPAFPTLLPPEYHLAAYHAYHGYQPVDLMMGRNQKRKRRHRTIFTEEQLEQLEATFEKTHYPDVMLREELAMKVDLKEERVEVWFKNRRAKWRKQKREQQEASKRAAAAAAAASADRAMRDREEKAGKEFIHRKELSEPKHKALGLTDFSIAKTLEHIKHERVEENYNNGNADDALSSSSSSSECGSEDET</sequence>
<dbReference type="InterPro" id="IPR001356">
    <property type="entry name" value="HD"/>
</dbReference>
<evidence type="ECO:0000256" key="2">
    <source>
        <dbReference type="ARBA" id="ARBA00006503"/>
    </source>
</evidence>
<gene>
    <name evidence="10" type="ORF">HOLleu_07361</name>
</gene>
<dbReference type="GO" id="GO:0000981">
    <property type="term" value="F:DNA-binding transcription factor activity, RNA polymerase II-specific"/>
    <property type="evidence" value="ECO:0007669"/>
    <property type="project" value="InterPro"/>
</dbReference>
<evidence type="ECO:0000259" key="9">
    <source>
        <dbReference type="PROSITE" id="PS50071"/>
    </source>
</evidence>
<evidence type="ECO:0000313" key="11">
    <source>
        <dbReference type="Proteomes" id="UP001152320"/>
    </source>
</evidence>